<dbReference type="GO" id="GO:0032993">
    <property type="term" value="C:protein-DNA complex"/>
    <property type="evidence" value="ECO:0007669"/>
    <property type="project" value="TreeGrafter"/>
</dbReference>
<dbReference type="OrthoDB" id="9791253at2"/>
<dbReference type="GO" id="GO:0003677">
    <property type="term" value="F:DNA binding"/>
    <property type="evidence" value="ECO:0007669"/>
    <property type="project" value="UniProtKB-KW"/>
</dbReference>
<dbReference type="EMBL" id="VHSH01000025">
    <property type="protein sequence ID" value="TQV68078.1"/>
    <property type="molecule type" value="Genomic_DNA"/>
</dbReference>
<dbReference type="InterPro" id="IPR036388">
    <property type="entry name" value="WH-like_DNA-bd_sf"/>
</dbReference>
<keyword evidence="4" id="KW-0804">Transcription</keyword>
<dbReference type="GO" id="GO:0003700">
    <property type="term" value="F:DNA-binding transcription factor activity"/>
    <property type="evidence" value="ECO:0007669"/>
    <property type="project" value="InterPro"/>
</dbReference>
<proteinExistence type="inferred from homology"/>
<dbReference type="RefSeq" id="WP_142900026.1">
    <property type="nucleotide sequence ID" value="NZ_ML660076.1"/>
</dbReference>
<dbReference type="PANTHER" id="PTHR30346:SF28">
    <property type="entry name" value="HTH-TYPE TRANSCRIPTIONAL REGULATOR CYNR"/>
    <property type="match status" value="1"/>
</dbReference>
<evidence type="ECO:0000313" key="7">
    <source>
        <dbReference type="Proteomes" id="UP000315252"/>
    </source>
</evidence>
<dbReference type="PANTHER" id="PTHR30346">
    <property type="entry name" value="TRANSCRIPTIONAL DUAL REGULATOR HCAR-RELATED"/>
    <property type="match status" value="1"/>
</dbReference>
<dbReference type="SUPFAM" id="SSF46785">
    <property type="entry name" value="Winged helix' DNA-binding domain"/>
    <property type="match status" value="1"/>
</dbReference>
<name>A0A545SSX2_9PROT</name>
<keyword evidence="7" id="KW-1185">Reference proteome</keyword>
<reference evidence="6 7" key="1">
    <citation type="submission" date="2019-06" db="EMBL/GenBank/DDBJ databases">
        <title>Whole genome sequence for Rhodospirillaceae sp. R148.</title>
        <authorList>
            <person name="Wang G."/>
        </authorList>
    </citation>
    <scope>NUCLEOTIDE SEQUENCE [LARGE SCALE GENOMIC DNA]</scope>
    <source>
        <strain evidence="6 7">R148</strain>
    </source>
</reference>
<feature type="domain" description="HTH lysR-type" evidence="5">
    <location>
        <begin position="6"/>
        <end position="63"/>
    </location>
</feature>
<evidence type="ECO:0000256" key="1">
    <source>
        <dbReference type="ARBA" id="ARBA00009437"/>
    </source>
</evidence>
<protein>
    <submittedName>
        <fullName evidence="6">LysR family transcriptional regulator</fullName>
    </submittedName>
</protein>
<dbReference type="FunFam" id="1.10.10.10:FF:000001">
    <property type="entry name" value="LysR family transcriptional regulator"/>
    <property type="match status" value="1"/>
</dbReference>
<dbReference type="Proteomes" id="UP000315252">
    <property type="component" value="Unassembled WGS sequence"/>
</dbReference>
<dbReference type="Gene3D" id="1.10.10.10">
    <property type="entry name" value="Winged helix-like DNA-binding domain superfamily/Winged helix DNA-binding domain"/>
    <property type="match status" value="1"/>
</dbReference>
<sequence>MKRQRLDIRDWEAFVTLTRLRHFGHAADELGITQSAISQRIAKLEGDLRLKLLIRSNQGVEPTDAGRALLPEARALIAAKRNALEAAAAIREEGARPLRLLLSNAIIHTAILPRLRHALEEAQGSAFQVDVEAADEVESSLASGECDLALTTLPMAREDIEERLLTRLPMAVAVPADVELKQVHIKTLCRHPLLMVPRDTEPDLFDRLLVAARSAGQVLQVAQPIVAFPSILAMVAMGKGWGIVPLAMKGATPDGVKVLPLQMREPPVIRVFMSWRSSNVWAGKLVGALKSDDYRPD</sequence>
<dbReference type="Gene3D" id="3.40.190.10">
    <property type="entry name" value="Periplasmic binding protein-like II"/>
    <property type="match status" value="2"/>
</dbReference>
<dbReference type="PRINTS" id="PR00039">
    <property type="entry name" value="HTHLYSR"/>
</dbReference>
<dbReference type="PROSITE" id="PS50931">
    <property type="entry name" value="HTH_LYSR"/>
    <property type="match status" value="1"/>
</dbReference>
<evidence type="ECO:0000256" key="4">
    <source>
        <dbReference type="ARBA" id="ARBA00023163"/>
    </source>
</evidence>
<dbReference type="InterPro" id="IPR005119">
    <property type="entry name" value="LysR_subst-bd"/>
</dbReference>
<evidence type="ECO:0000313" key="6">
    <source>
        <dbReference type="EMBL" id="TQV68078.1"/>
    </source>
</evidence>
<dbReference type="SUPFAM" id="SSF53850">
    <property type="entry name" value="Periplasmic binding protein-like II"/>
    <property type="match status" value="1"/>
</dbReference>
<keyword evidence="2" id="KW-0805">Transcription regulation</keyword>
<comment type="caution">
    <text evidence="6">The sequence shown here is derived from an EMBL/GenBank/DDBJ whole genome shotgun (WGS) entry which is preliminary data.</text>
</comment>
<dbReference type="Pfam" id="PF03466">
    <property type="entry name" value="LysR_substrate"/>
    <property type="match status" value="1"/>
</dbReference>
<dbReference type="InterPro" id="IPR000847">
    <property type="entry name" value="LysR_HTH_N"/>
</dbReference>
<organism evidence="6 7">
    <name type="scientific">Denitrobaculum tricleocarpae</name>
    <dbReference type="NCBI Taxonomy" id="2591009"/>
    <lineage>
        <taxon>Bacteria</taxon>
        <taxon>Pseudomonadati</taxon>
        <taxon>Pseudomonadota</taxon>
        <taxon>Alphaproteobacteria</taxon>
        <taxon>Rhodospirillales</taxon>
        <taxon>Rhodospirillaceae</taxon>
        <taxon>Denitrobaculum</taxon>
    </lineage>
</organism>
<dbReference type="Pfam" id="PF00126">
    <property type="entry name" value="HTH_1"/>
    <property type="match status" value="1"/>
</dbReference>
<gene>
    <name evidence="6" type="ORF">FKG95_29310</name>
</gene>
<dbReference type="AlphaFoldDB" id="A0A545SSX2"/>
<evidence type="ECO:0000259" key="5">
    <source>
        <dbReference type="PROSITE" id="PS50931"/>
    </source>
</evidence>
<accession>A0A545SSX2</accession>
<dbReference type="InterPro" id="IPR036390">
    <property type="entry name" value="WH_DNA-bd_sf"/>
</dbReference>
<evidence type="ECO:0000256" key="2">
    <source>
        <dbReference type="ARBA" id="ARBA00023015"/>
    </source>
</evidence>
<keyword evidence="3" id="KW-0238">DNA-binding</keyword>
<evidence type="ECO:0000256" key="3">
    <source>
        <dbReference type="ARBA" id="ARBA00023125"/>
    </source>
</evidence>
<comment type="similarity">
    <text evidence="1">Belongs to the LysR transcriptional regulatory family.</text>
</comment>